<dbReference type="Pfam" id="PF00657">
    <property type="entry name" value="Lipase_GDSL"/>
    <property type="match status" value="1"/>
</dbReference>
<comment type="similarity">
    <text evidence="2">Belongs to the 'GDSL' lipolytic enzyme family.</text>
</comment>
<dbReference type="PANTHER" id="PTHR45650">
    <property type="entry name" value="GDSL-LIKE LIPASE/ACYLHYDROLASE-RELATED"/>
    <property type="match status" value="1"/>
</dbReference>
<sequence>MASARACKAAAATLMLLVVALVQMEAANAQTTHRHAAFVFGDSLVDPGNNNNLPLSLAKANYLPNGIDYQYGATGRFCNGRTVPDVLCELLGIPPIPAYKDPNTKGDKILIGINFASAAAGILKETGSTLGQIYPFETQIDQFADAKNMYAQLLGPEKAHDYLARSLYFVNIGGNDYLNNYLQILSQTRQQYTPPQYEAYLIREFSRQLTRIYDLGARKFGVVNVGPVGCIPNELSSNFSRDGKCIEFINDLVVSFNSAIKEMTINLQASLPNSTFIYADSYRLVIERVNNPAPYGLTVVNRACCGLPLDPYKGFLPCPPGYPPCPNRDQFLFWDPFHATDAVNVQIGHAFYSGGQEYISPINVQQLDAMP</sequence>
<dbReference type="GO" id="GO:0016042">
    <property type="term" value="P:lipid catabolic process"/>
    <property type="evidence" value="ECO:0007669"/>
    <property type="project" value="UniProtKB-KW"/>
</dbReference>
<dbReference type="AlphaFoldDB" id="A0ABD3H1D9"/>
<dbReference type="GO" id="GO:0016787">
    <property type="term" value="F:hydrolase activity"/>
    <property type="evidence" value="ECO:0007669"/>
    <property type="project" value="UniProtKB-KW"/>
</dbReference>
<keyword evidence="6" id="KW-0443">Lipid metabolism</keyword>
<evidence type="ECO:0000313" key="8">
    <source>
        <dbReference type="EMBL" id="KAL3685058.1"/>
    </source>
</evidence>
<comment type="subcellular location">
    <subcellularLocation>
        <location evidence="1">Secreted</location>
    </subcellularLocation>
</comment>
<keyword evidence="4 7" id="KW-0732">Signal</keyword>
<name>A0ABD3H1D9_9MARC</name>
<evidence type="ECO:0000313" key="9">
    <source>
        <dbReference type="Proteomes" id="UP001633002"/>
    </source>
</evidence>
<organism evidence="8 9">
    <name type="scientific">Riccia sorocarpa</name>
    <dbReference type="NCBI Taxonomy" id="122646"/>
    <lineage>
        <taxon>Eukaryota</taxon>
        <taxon>Viridiplantae</taxon>
        <taxon>Streptophyta</taxon>
        <taxon>Embryophyta</taxon>
        <taxon>Marchantiophyta</taxon>
        <taxon>Marchantiopsida</taxon>
        <taxon>Marchantiidae</taxon>
        <taxon>Marchantiales</taxon>
        <taxon>Ricciaceae</taxon>
        <taxon>Riccia</taxon>
    </lineage>
</organism>
<keyword evidence="6" id="KW-0442">Lipid degradation</keyword>
<comment type="caution">
    <text evidence="8">The sequence shown here is derived from an EMBL/GenBank/DDBJ whole genome shotgun (WGS) entry which is preliminary data.</text>
</comment>
<feature type="signal peptide" evidence="7">
    <location>
        <begin position="1"/>
        <end position="29"/>
    </location>
</feature>
<evidence type="ECO:0000256" key="2">
    <source>
        <dbReference type="ARBA" id="ARBA00008668"/>
    </source>
</evidence>
<evidence type="ECO:0000256" key="1">
    <source>
        <dbReference type="ARBA" id="ARBA00004613"/>
    </source>
</evidence>
<dbReference type="CDD" id="cd01837">
    <property type="entry name" value="SGNH_plant_lipase_like"/>
    <property type="match status" value="1"/>
</dbReference>
<dbReference type="InterPro" id="IPR001087">
    <property type="entry name" value="GDSL"/>
</dbReference>
<keyword evidence="3" id="KW-0964">Secreted</keyword>
<gene>
    <name evidence="8" type="ORF">R1sor_003080</name>
</gene>
<protein>
    <recommendedName>
        <fullName evidence="10">GDSL esterase/lipase</fullName>
    </recommendedName>
</protein>
<dbReference type="InterPro" id="IPR036514">
    <property type="entry name" value="SGNH_hydro_sf"/>
</dbReference>
<dbReference type="PANTHER" id="PTHR45650:SF81">
    <property type="match status" value="1"/>
</dbReference>
<proteinExistence type="inferred from homology"/>
<evidence type="ECO:0000256" key="4">
    <source>
        <dbReference type="ARBA" id="ARBA00022729"/>
    </source>
</evidence>
<evidence type="ECO:0000256" key="3">
    <source>
        <dbReference type="ARBA" id="ARBA00022525"/>
    </source>
</evidence>
<feature type="chain" id="PRO_5044808828" description="GDSL esterase/lipase" evidence="7">
    <location>
        <begin position="30"/>
        <end position="371"/>
    </location>
</feature>
<dbReference type="Proteomes" id="UP001633002">
    <property type="component" value="Unassembled WGS sequence"/>
</dbReference>
<dbReference type="Gene3D" id="3.40.50.1110">
    <property type="entry name" value="SGNH hydrolase"/>
    <property type="match status" value="1"/>
</dbReference>
<keyword evidence="9" id="KW-1185">Reference proteome</keyword>
<dbReference type="GO" id="GO:0005576">
    <property type="term" value="C:extracellular region"/>
    <property type="evidence" value="ECO:0007669"/>
    <property type="project" value="UniProtKB-SubCell"/>
</dbReference>
<evidence type="ECO:0000256" key="7">
    <source>
        <dbReference type="SAM" id="SignalP"/>
    </source>
</evidence>
<keyword evidence="5" id="KW-0378">Hydrolase</keyword>
<dbReference type="InterPro" id="IPR035669">
    <property type="entry name" value="SGNH_plant_lipase-like"/>
</dbReference>
<dbReference type="EMBL" id="JBJQOH010000006">
    <property type="protein sequence ID" value="KAL3685058.1"/>
    <property type="molecule type" value="Genomic_DNA"/>
</dbReference>
<accession>A0ABD3H1D9</accession>
<evidence type="ECO:0000256" key="6">
    <source>
        <dbReference type="ARBA" id="ARBA00022963"/>
    </source>
</evidence>
<evidence type="ECO:0008006" key="10">
    <source>
        <dbReference type="Google" id="ProtNLM"/>
    </source>
</evidence>
<dbReference type="InterPro" id="IPR051238">
    <property type="entry name" value="GDSL_esterase/lipase"/>
</dbReference>
<evidence type="ECO:0000256" key="5">
    <source>
        <dbReference type="ARBA" id="ARBA00022801"/>
    </source>
</evidence>
<reference evidence="8 9" key="1">
    <citation type="submission" date="2024-09" db="EMBL/GenBank/DDBJ databases">
        <title>Chromosome-scale assembly of Riccia sorocarpa.</title>
        <authorList>
            <person name="Paukszto L."/>
        </authorList>
    </citation>
    <scope>NUCLEOTIDE SEQUENCE [LARGE SCALE GENOMIC DNA]</scope>
    <source>
        <strain evidence="8">LP-2024</strain>
        <tissue evidence="8">Aerial parts of the thallus</tissue>
    </source>
</reference>